<keyword evidence="3" id="KW-1185">Reference proteome</keyword>
<evidence type="ECO:0000313" key="2">
    <source>
        <dbReference type="EMBL" id="BAE75314.1"/>
    </source>
</evidence>
<accession>Q2NRB1</accession>
<protein>
    <submittedName>
        <fullName evidence="2">Uncharacterized protein</fullName>
    </submittedName>
</protein>
<dbReference type="AlphaFoldDB" id="Q2NRB1"/>
<proteinExistence type="predicted"/>
<feature type="region of interest" description="Disordered" evidence="1">
    <location>
        <begin position="73"/>
        <end position="96"/>
    </location>
</feature>
<feature type="region of interest" description="Disordered" evidence="1">
    <location>
        <begin position="29"/>
        <end position="57"/>
    </location>
</feature>
<evidence type="ECO:0000256" key="1">
    <source>
        <dbReference type="SAM" id="MobiDB-lite"/>
    </source>
</evidence>
<dbReference type="EMBL" id="AP008232">
    <property type="protein sequence ID" value="BAE75314.1"/>
    <property type="molecule type" value="Genomic_DNA"/>
</dbReference>
<organism evidence="2 3">
    <name type="scientific">Sodalis glossinidius (strain morsitans)</name>
    <dbReference type="NCBI Taxonomy" id="343509"/>
    <lineage>
        <taxon>Bacteria</taxon>
        <taxon>Pseudomonadati</taxon>
        <taxon>Pseudomonadota</taxon>
        <taxon>Gammaproteobacteria</taxon>
        <taxon>Enterobacterales</taxon>
        <taxon>Bruguierivoracaceae</taxon>
        <taxon>Sodalis</taxon>
    </lineage>
</organism>
<evidence type="ECO:0000313" key="3">
    <source>
        <dbReference type="Proteomes" id="UP000001932"/>
    </source>
</evidence>
<dbReference type="Proteomes" id="UP000001932">
    <property type="component" value="Chromosome"/>
</dbReference>
<dbReference type="KEGG" id="sgl:SG2039"/>
<reference evidence="2 3" key="1">
    <citation type="journal article" date="2006" name="Genome Res.">
        <title>Massive genome erosion and functional adaptations provide insights into the symbiotic lifestyle of Sodalis glossinidius in the tsetse host.</title>
        <authorList>
            <person name="Toh H."/>
            <person name="Weiss B.L."/>
            <person name="Perkin S.A.H."/>
            <person name="Yamashita A."/>
            <person name="Oshima K."/>
            <person name="Hattori M."/>
            <person name="Aksoy S."/>
        </authorList>
    </citation>
    <scope>NUCLEOTIDE SEQUENCE [LARGE SCALE GENOMIC DNA]</scope>
    <source>
        <strain evidence="3">morsitans</strain>
    </source>
</reference>
<sequence length="201" mass="22475">MLGKYWHIMHKDIWSGDCQTMTVRRVLCMSSSRRQGNRRSKSDALPKPSGRRLPLTRRRRCPNALKGIYRKSASAGRVTRPNAAVEHSHRQPTSAKREFSRLLLPVTPCQPNLPNYPAGFTSGTTVMKRGILSERQAGPRRGTKTRVGDRERLGFAGATIAASLVPVEQRFPRLNDRHLDRATAVCTDQSSAAAMSRRPNC</sequence>
<gene>
    <name evidence="2" type="ordered locus">SG2039</name>
</gene>
<name>Q2NRB1_SODGM</name>
<dbReference type="HOGENOM" id="CLU_1359643_0_0_6"/>